<reference evidence="1" key="1">
    <citation type="submission" date="2021-10" db="EMBL/GenBank/DDBJ databases">
        <title>Melipona bicolor Genome sequencing and assembly.</title>
        <authorList>
            <person name="Araujo N.S."/>
            <person name="Arias M.C."/>
        </authorList>
    </citation>
    <scope>NUCLEOTIDE SEQUENCE</scope>
    <source>
        <strain evidence="1">USP_2M_L1-L4_2017</strain>
        <tissue evidence="1">Whole body</tissue>
    </source>
</reference>
<keyword evidence="2" id="KW-1185">Reference proteome</keyword>
<gene>
    <name evidence="1" type="ORF">K0M31_015988</name>
</gene>
<accession>A0AA40G6B2</accession>
<dbReference type="EMBL" id="JAHYIQ010000005">
    <property type="protein sequence ID" value="KAK1131837.1"/>
    <property type="molecule type" value="Genomic_DNA"/>
</dbReference>
<dbReference type="Proteomes" id="UP001177670">
    <property type="component" value="Unassembled WGS sequence"/>
</dbReference>
<proteinExistence type="predicted"/>
<dbReference type="AlphaFoldDB" id="A0AA40G6B2"/>
<protein>
    <submittedName>
        <fullName evidence="1">Uncharacterized protein</fullName>
    </submittedName>
</protein>
<name>A0AA40G6B2_9HYME</name>
<evidence type="ECO:0000313" key="1">
    <source>
        <dbReference type="EMBL" id="KAK1131837.1"/>
    </source>
</evidence>
<comment type="caution">
    <text evidence="1">The sequence shown here is derived from an EMBL/GenBank/DDBJ whole genome shotgun (WGS) entry which is preliminary data.</text>
</comment>
<sequence length="66" mass="7382">MASLESTYANVILKDNFPMKEHAIVLDAYEDITIKDYILGVGKANLLSTNLCTVTQHTHQRPIAFC</sequence>
<organism evidence="1 2">
    <name type="scientific">Melipona bicolor</name>
    <dbReference type="NCBI Taxonomy" id="60889"/>
    <lineage>
        <taxon>Eukaryota</taxon>
        <taxon>Metazoa</taxon>
        <taxon>Ecdysozoa</taxon>
        <taxon>Arthropoda</taxon>
        <taxon>Hexapoda</taxon>
        <taxon>Insecta</taxon>
        <taxon>Pterygota</taxon>
        <taxon>Neoptera</taxon>
        <taxon>Endopterygota</taxon>
        <taxon>Hymenoptera</taxon>
        <taxon>Apocrita</taxon>
        <taxon>Aculeata</taxon>
        <taxon>Apoidea</taxon>
        <taxon>Anthophila</taxon>
        <taxon>Apidae</taxon>
        <taxon>Melipona</taxon>
    </lineage>
</organism>
<evidence type="ECO:0000313" key="2">
    <source>
        <dbReference type="Proteomes" id="UP001177670"/>
    </source>
</evidence>